<reference evidence="1 2" key="1">
    <citation type="submission" date="2017-01" db="EMBL/GenBank/DDBJ databases">
        <title>Complete genome of Lacinutrix venerupis DOK2-8 isolated from seawater in Dokdo.</title>
        <authorList>
            <person name="Chi W.-J."/>
            <person name="Kim J.H."/>
        </authorList>
    </citation>
    <scope>NUCLEOTIDE SEQUENCE [LARGE SCALE GENOMIC DNA]</scope>
    <source>
        <strain evidence="1 2">DOK2-8</strain>
    </source>
</reference>
<keyword evidence="2" id="KW-1185">Reference proteome</keyword>
<dbReference type="KEGG" id="lvn:BWR22_07560"/>
<dbReference type="InterPro" id="IPR017946">
    <property type="entry name" value="PLC-like_Pdiesterase_TIM-brl"/>
</dbReference>
<dbReference type="EMBL" id="CP019352">
    <property type="protein sequence ID" value="APY00175.1"/>
    <property type="molecule type" value="Genomic_DNA"/>
</dbReference>
<dbReference type="AlphaFoldDB" id="A0AAC9PWS0"/>
<organism evidence="1 2">
    <name type="scientific">Lacinutrix venerupis</name>
    <dbReference type="NCBI Taxonomy" id="1486034"/>
    <lineage>
        <taxon>Bacteria</taxon>
        <taxon>Pseudomonadati</taxon>
        <taxon>Bacteroidota</taxon>
        <taxon>Flavobacteriia</taxon>
        <taxon>Flavobacteriales</taxon>
        <taxon>Flavobacteriaceae</taxon>
        <taxon>Lacinutrix</taxon>
    </lineage>
</organism>
<gene>
    <name evidence="1" type="ORF">BWR22_07560</name>
</gene>
<evidence type="ECO:0000313" key="2">
    <source>
        <dbReference type="Proteomes" id="UP000187506"/>
    </source>
</evidence>
<protein>
    <submittedName>
        <fullName evidence="1">Uncharacterized protein</fullName>
    </submittedName>
</protein>
<name>A0AAC9PWS0_9FLAO</name>
<dbReference type="GO" id="GO:0006629">
    <property type="term" value="P:lipid metabolic process"/>
    <property type="evidence" value="ECO:0007669"/>
    <property type="project" value="InterPro"/>
</dbReference>
<accession>A0AAC9PWS0</accession>
<sequence>MTKGKKVLFVIVFLFVLAFLYRYSPRRIEFLGHYNKVFAHRVNSIEKQKQALQYFNGIEFDLVYFEDKNVLDVNHPPAKSIGLTFEEYLAQIDSASYPFLWLDIKKLNTTNEDAILLKLNTLFEARNYPKNKILIETRSPEALPKFTTAGYKTSYYLKPKLYQKKGKELEQEITFIDSVLVSQPNIGISSSYVDYSIMKAHFPNKTKYIWALSSPYRIKDFSPILEDENVAIVLSSFRSFYGNR</sequence>
<dbReference type="Gene3D" id="3.20.20.190">
    <property type="entry name" value="Phosphatidylinositol (PI) phosphodiesterase"/>
    <property type="match status" value="1"/>
</dbReference>
<dbReference type="Proteomes" id="UP000187506">
    <property type="component" value="Chromosome"/>
</dbReference>
<evidence type="ECO:0000313" key="1">
    <source>
        <dbReference type="EMBL" id="APY00175.1"/>
    </source>
</evidence>
<dbReference type="RefSeq" id="WP_076733082.1">
    <property type="nucleotide sequence ID" value="NZ_CP019352.1"/>
</dbReference>
<dbReference type="GO" id="GO:0008081">
    <property type="term" value="F:phosphoric diester hydrolase activity"/>
    <property type="evidence" value="ECO:0007669"/>
    <property type="project" value="InterPro"/>
</dbReference>
<proteinExistence type="predicted"/>